<dbReference type="Proteomes" id="UP000238479">
    <property type="component" value="Chromosome 3"/>
</dbReference>
<evidence type="ECO:0000313" key="1">
    <source>
        <dbReference type="EMBL" id="PRQ41712.1"/>
    </source>
</evidence>
<proteinExistence type="predicted"/>
<reference evidence="1 2" key="1">
    <citation type="journal article" date="2018" name="Nat. Genet.">
        <title>The Rosa genome provides new insights in the design of modern roses.</title>
        <authorList>
            <person name="Bendahmane M."/>
        </authorList>
    </citation>
    <scope>NUCLEOTIDE SEQUENCE [LARGE SCALE GENOMIC DNA]</scope>
    <source>
        <strain evidence="2">cv. Old Blush</strain>
    </source>
</reference>
<name>A0A2P6R5L2_ROSCH</name>
<sequence length="83" mass="9575">MAAAEIDDDIIGRDPTAFRLKTNWQRSWERKQHFGTMGNLISMGQENFRWWHETGIGNLCSAALVCLHEKRAKLGTDTRMLKL</sequence>
<accession>A0A2P6R5L2</accession>
<keyword evidence="2" id="KW-1185">Reference proteome</keyword>
<dbReference type="Gramene" id="PRQ41712">
    <property type="protein sequence ID" value="PRQ41712"/>
    <property type="gene ID" value="RchiOBHm_Chr3g0449771"/>
</dbReference>
<evidence type="ECO:0000313" key="2">
    <source>
        <dbReference type="Proteomes" id="UP000238479"/>
    </source>
</evidence>
<organism evidence="1 2">
    <name type="scientific">Rosa chinensis</name>
    <name type="common">China rose</name>
    <dbReference type="NCBI Taxonomy" id="74649"/>
    <lineage>
        <taxon>Eukaryota</taxon>
        <taxon>Viridiplantae</taxon>
        <taxon>Streptophyta</taxon>
        <taxon>Embryophyta</taxon>
        <taxon>Tracheophyta</taxon>
        <taxon>Spermatophyta</taxon>
        <taxon>Magnoliopsida</taxon>
        <taxon>eudicotyledons</taxon>
        <taxon>Gunneridae</taxon>
        <taxon>Pentapetalae</taxon>
        <taxon>rosids</taxon>
        <taxon>fabids</taxon>
        <taxon>Rosales</taxon>
        <taxon>Rosaceae</taxon>
        <taxon>Rosoideae</taxon>
        <taxon>Rosoideae incertae sedis</taxon>
        <taxon>Rosa</taxon>
    </lineage>
</organism>
<dbReference type="EMBL" id="PDCK01000041">
    <property type="protein sequence ID" value="PRQ41712.1"/>
    <property type="molecule type" value="Genomic_DNA"/>
</dbReference>
<dbReference type="AlphaFoldDB" id="A0A2P6R5L2"/>
<comment type="caution">
    <text evidence="1">The sequence shown here is derived from an EMBL/GenBank/DDBJ whole genome shotgun (WGS) entry which is preliminary data.</text>
</comment>
<gene>
    <name evidence="1" type="ORF">RchiOBHm_Chr3g0449771</name>
</gene>
<protein>
    <submittedName>
        <fullName evidence="1">Uncharacterized protein</fullName>
    </submittedName>
</protein>